<evidence type="ECO:0000313" key="3">
    <source>
        <dbReference type="Proteomes" id="UP000601768"/>
    </source>
</evidence>
<dbReference type="GO" id="GO:0008270">
    <property type="term" value="F:zinc ion binding"/>
    <property type="evidence" value="ECO:0007669"/>
    <property type="project" value="InterPro"/>
</dbReference>
<proteinExistence type="predicted"/>
<dbReference type="PANTHER" id="PTHR15032">
    <property type="entry name" value="N-ACYL-PHOSPHATIDYLETHANOLAMINE-HYDROLYZING PHOSPHOLIPASE D"/>
    <property type="match status" value="1"/>
</dbReference>
<dbReference type="SUPFAM" id="SSF56281">
    <property type="entry name" value="Metallo-hydrolase/oxidoreductase"/>
    <property type="match status" value="1"/>
</dbReference>
<protein>
    <submittedName>
        <fullName evidence="2">MBL fold metallo-hydrolase</fullName>
    </submittedName>
</protein>
<dbReference type="EMBL" id="JACNEP010000007">
    <property type="protein sequence ID" value="MBC3766364.1"/>
    <property type="molecule type" value="Genomic_DNA"/>
</dbReference>
<reference evidence="2" key="1">
    <citation type="journal article" date="2018" name="Int. J. Syst. Evol. Microbiol.">
        <title>Neptunicella marina gen. nov., sp. nov., isolated from surface seawater.</title>
        <authorList>
            <person name="Liu X."/>
            <person name="Lai Q."/>
            <person name="Du Y."/>
            <person name="Zhang X."/>
            <person name="Liu Z."/>
            <person name="Sun F."/>
            <person name="Shao Z."/>
        </authorList>
    </citation>
    <scope>NUCLEOTIDE SEQUENCE</scope>
    <source>
        <strain evidence="2">S27-2</strain>
    </source>
</reference>
<dbReference type="Pfam" id="PF12706">
    <property type="entry name" value="Lactamase_B_2"/>
    <property type="match status" value="1"/>
</dbReference>
<sequence>MKILTAIFVTVLVLAVGGFIVNQSLSATEMAQGQQSSHYHNGRFENDQPIQANTFKTFLKVMARYFTADKTDHEPDVVLPINTLTREQLEALSDDSFHLVKLGHSSVLLKVYGEYWLLDPVFSKRASPFSFMGPKRFHPTPISIDELPPIDKVLISHNHYDHLDKQSIKQLVGKTRQFLVPMGVEGDLRKWGVAEDDIISFDWWQDITTKNALIAFTPSRHFSGRSFSDGNKTLWGSWVIKTGHESVYFSGDSGYFEGFKKIGQKYGPFDLTLIETGAYDNMWPDVHMLPEQSVQAHIDLQGKTMIPVHNGTFNLALHTWYEPLERVTQLAAQHDIAISTPVVGDIMQIENLVKTEHWWQAYMPD</sequence>
<dbReference type="PANTHER" id="PTHR15032:SF4">
    <property type="entry name" value="N-ACYL-PHOSPHATIDYLETHANOLAMINE-HYDROLYZING PHOSPHOLIPASE D"/>
    <property type="match status" value="1"/>
</dbReference>
<evidence type="ECO:0000259" key="1">
    <source>
        <dbReference type="Pfam" id="PF12706"/>
    </source>
</evidence>
<name>A0A8J6IU41_9ALTE</name>
<dbReference type="InterPro" id="IPR001279">
    <property type="entry name" value="Metallo-B-lactamas"/>
</dbReference>
<dbReference type="GO" id="GO:0070290">
    <property type="term" value="F:N-acylphosphatidylethanolamine-specific phospholipase D activity"/>
    <property type="evidence" value="ECO:0007669"/>
    <property type="project" value="InterPro"/>
</dbReference>
<dbReference type="GO" id="GO:0005737">
    <property type="term" value="C:cytoplasm"/>
    <property type="evidence" value="ECO:0007669"/>
    <property type="project" value="TreeGrafter"/>
</dbReference>
<dbReference type="InterPro" id="IPR036866">
    <property type="entry name" value="RibonucZ/Hydroxyglut_hydro"/>
</dbReference>
<dbReference type="Proteomes" id="UP000601768">
    <property type="component" value="Unassembled WGS sequence"/>
</dbReference>
<dbReference type="InterPro" id="IPR024884">
    <property type="entry name" value="NAPE-PLD"/>
</dbReference>
<dbReference type="Gene3D" id="3.60.15.10">
    <property type="entry name" value="Ribonuclease Z/Hydroxyacylglutathione hydrolase-like"/>
    <property type="match status" value="1"/>
</dbReference>
<feature type="domain" description="Metallo-beta-lactamase" evidence="1">
    <location>
        <begin position="117"/>
        <end position="309"/>
    </location>
</feature>
<dbReference type="AlphaFoldDB" id="A0A8J6IU41"/>
<accession>A0A8J6IU41</accession>
<evidence type="ECO:0000313" key="2">
    <source>
        <dbReference type="EMBL" id="MBC3766364.1"/>
    </source>
</evidence>
<dbReference type="PIRSF" id="PIRSF038896">
    <property type="entry name" value="NAPE-PLD"/>
    <property type="match status" value="1"/>
</dbReference>
<comment type="caution">
    <text evidence="2">The sequence shown here is derived from an EMBL/GenBank/DDBJ whole genome shotgun (WGS) entry which is preliminary data.</text>
</comment>
<gene>
    <name evidence="2" type="ORF">H8B19_10770</name>
</gene>
<keyword evidence="3" id="KW-1185">Reference proteome</keyword>
<organism evidence="2 3">
    <name type="scientific">Neptunicella marina</name>
    <dbReference type="NCBI Taxonomy" id="2125989"/>
    <lineage>
        <taxon>Bacteria</taxon>
        <taxon>Pseudomonadati</taxon>
        <taxon>Pseudomonadota</taxon>
        <taxon>Gammaproteobacteria</taxon>
        <taxon>Alteromonadales</taxon>
        <taxon>Alteromonadaceae</taxon>
        <taxon>Neptunicella</taxon>
    </lineage>
</organism>
<reference evidence="2" key="2">
    <citation type="submission" date="2020-08" db="EMBL/GenBank/DDBJ databases">
        <authorList>
            <person name="Lai Q."/>
        </authorList>
    </citation>
    <scope>NUCLEOTIDE SEQUENCE</scope>
    <source>
        <strain evidence="2">S27-2</strain>
    </source>
</reference>